<dbReference type="InterPro" id="IPR001623">
    <property type="entry name" value="DnaJ_domain"/>
</dbReference>
<dbReference type="InterPro" id="IPR018253">
    <property type="entry name" value="DnaJ_domain_CS"/>
</dbReference>
<dbReference type="GO" id="GO:0006457">
    <property type="term" value="P:protein folding"/>
    <property type="evidence" value="ECO:0007669"/>
    <property type="project" value="InterPro"/>
</dbReference>
<organism evidence="3 4">
    <name type="scientific">Edhazardia aedis (strain USNM 41457)</name>
    <name type="common">Microsporidian parasite</name>
    <dbReference type="NCBI Taxonomy" id="1003232"/>
    <lineage>
        <taxon>Eukaryota</taxon>
        <taxon>Fungi</taxon>
        <taxon>Fungi incertae sedis</taxon>
        <taxon>Microsporidia</taxon>
        <taxon>Edhazardia</taxon>
    </lineage>
</organism>
<dbReference type="AlphaFoldDB" id="J8ZQF5"/>
<protein>
    <recommendedName>
        <fullName evidence="2">J domain-containing protein</fullName>
    </recommendedName>
</protein>
<dbReference type="Proteomes" id="UP000003163">
    <property type="component" value="Unassembled WGS sequence"/>
</dbReference>
<dbReference type="InterPro" id="IPR051339">
    <property type="entry name" value="DnaJ_subfamily_B"/>
</dbReference>
<evidence type="ECO:0000313" key="3">
    <source>
        <dbReference type="EMBL" id="EJW01933.1"/>
    </source>
</evidence>
<dbReference type="Gene3D" id="2.60.260.20">
    <property type="entry name" value="Urease metallochaperone UreE, N-terminal domain"/>
    <property type="match status" value="2"/>
</dbReference>
<dbReference type="SUPFAM" id="SSF49493">
    <property type="entry name" value="HSP40/DnaJ peptide-binding domain"/>
    <property type="match status" value="2"/>
</dbReference>
<evidence type="ECO:0000313" key="4">
    <source>
        <dbReference type="Proteomes" id="UP000003163"/>
    </source>
</evidence>
<dbReference type="GO" id="GO:0051082">
    <property type="term" value="F:unfolded protein binding"/>
    <property type="evidence" value="ECO:0007669"/>
    <property type="project" value="InterPro"/>
</dbReference>
<dbReference type="PRINTS" id="PR00625">
    <property type="entry name" value="JDOMAIN"/>
</dbReference>
<dbReference type="SMART" id="SM00271">
    <property type="entry name" value="DnaJ"/>
    <property type="match status" value="1"/>
</dbReference>
<dbReference type="VEuPathDB" id="MicrosporidiaDB:EDEG_03601"/>
<reference evidence="3 4" key="1">
    <citation type="submission" date="2011-08" db="EMBL/GenBank/DDBJ databases">
        <authorList>
            <person name="Liu Z.J."/>
            <person name="Shi F.L."/>
            <person name="Lu J.Q."/>
            <person name="Li M."/>
            <person name="Wang Z.L."/>
        </authorList>
    </citation>
    <scope>NUCLEOTIDE SEQUENCE [LARGE SCALE GENOMIC DNA]</scope>
    <source>
        <strain evidence="3 4">USNM 41457</strain>
    </source>
</reference>
<evidence type="ECO:0000259" key="2">
    <source>
        <dbReference type="PROSITE" id="PS50076"/>
    </source>
</evidence>
<dbReference type="Gene3D" id="1.10.287.110">
    <property type="entry name" value="DnaJ domain"/>
    <property type="match status" value="1"/>
</dbReference>
<dbReference type="EMBL" id="AFBI03000102">
    <property type="protein sequence ID" value="EJW01933.1"/>
    <property type="molecule type" value="Genomic_DNA"/>
</dbReference>
<dbReference type="Pfam" id="PF01556">
    <property type="entry name" value="DnaJ_C"/>
    <property type="match status" value="1"/>
</dbReference>
<dbReference type="InterPro" id="IPR036869">
    <property type="entry name" value="J_dom_sf"/>
</dbReference>
<dbReference type="OrthoDB" id="10250354at2759"/>
<accession>J8ZQF5</accession>
<dbReference type="SUPFAM" id="SSF46565">
    <property type="entry name" value="Chaperone J-domain"/>
    <property type="match status" value="1"/>
</dbReference>
<gene>
    <name evidence="3" type="ORF">EDEG_03601</name>
</gene>
<dbReference type="PROSITE" id="PS50076">
    <property type="entry name" value="DNAJ_2"/>
    <property type="match status" value="1"/>
</dbReference>
<dbReference type="Pfam" id="PF00226">
    <property type="entry name" value="DnaJ"/>
    <property type="match status" value="1"/>
</dbReference>
<dbReference type="OMA" id="MPIRKEG"/>
<dbReference type="HOGENOM" id="CLU_017633_0_0_1"/>
<keyword evidence="4" id="KW-1185">Reference proteome</keyword>
<proteinExistence type="predicted"/>
<dbReference type="PANTHER" id="PTHR24078">
    <property type="entry name" value="DNAJ HOMOLOG SUBFAMILY C MEMBER"/>
    <property type="match status" value="1"/>
</dbReference>
<keyword evidence="1" id="KW-0143">Chaperone</keyword>
<dbReference type="PANTHER" id="PTHR24078:SF553">
    <property type="entry name" value="DNAJ HOMOLOG SUBFAMILY B MEMBER 5"/>
    <property type="match status" value="1"/>
</dbReference>
<evidence type="ECO:0000256" key="1">
    <source>
        <dbReference type="ARBA" id="ARBA00023186"/>
    </source>
</evidence>
<dbReference type="CDD" id="cd10747">
    <property type="entry name" value="DnaJ_C"/>
    <property type="match status" value="1"/>
</dbReference>
<dbReference type="InterPro" id="IPR002939">
    <property type="entry name" value="DnaJ_C"/>
</dbReference>
<dbReference type="CDD" id="cd06257">
    <property type="entry name" value="DnaJ"/>
    <property type="match status" value="1"/>
</dbReference>
<dbReference type="STRING" id="1003232.J8ZQF5"/>
<feature type="domain" description="J" evidence="2">
    <location>
        <begin position="7"/>
        <end position="77"/>
    </location>
</feature>
<sequence length="339" mass="37646">MNQEETDFYKILGVKKDASDEEIKSAYKKKALLLHPDRHANKTDAEKKEYSKKFAAVSEAYSVLSDKEKRKRYDLGGSAAFSNGHFSNFDANSFFKDIFGSFSGFSNFGSGGFDTDFTSSGGSGFGNRNFTFFTSADANGMGSGTIFEQMMGNTSKSRRQQRTTSSLGPLEPLKYTIQVALDDICTGCVKKLKIKRKRNNEDTQKIVQVNIPQGVPENYEIVLKGEGDHLRDGRIQDVVITVTSKQSEFKRIGDDLECEVIMSMKEYFKNVKRTLTLPGNKTVQISSADFSKLGGRGKIKGYGLPNVKTKINGDLYVRVIVETTSVPKAKLDAIKKILD</sequence>
<reference evidence="4" key="2">
    <citation type="submission" date="2015-07" db="EMBL/GenBank/DDBJ databases">
        <title>Contrasting host-pathogen interactions and genome evolution in two generalist and specialist microsporidian pathogens of mosquitoes.</title>
        <authorList>
            <consortium name="The Broad Institute Genomics Platform"/>
            <consortium name="The Broad Institute Genome Sequencing Center for Infectious Disease"/>
            <person name="Cuomo C.A."/>
            <person name="Sanscrainte N.D."/>
            <person name="Goldberg J.M."/>
            <person name="Heiman D."/>
            <person name="Young S."/>
            <person name="Zeng Q."/>
            <person name="Becnel J.J."/>
            <person name="Birren B.W."/>
        </authorList>
    </citation>
    <scope>NUCLEOTIDE SEQUENCE [LARGE SCALE GENOMIC DNA]</scope>
    <source>
        <strain evidence="4">USNM 41457</strain>
    </source>
</reference>
<dbReference type="GO" id="GO:0005829">
    <property type="term" value="C:cytosol"/>
    <property type="evidence" value="ECO:0007669"/>
    <property type="project" value="TreeGrafter"/>
</dbReference>
<dbReference type="GO" id="GO:0051087">
    <property type="term" value="F:protein-folding chaperone binding"/>
    <property type="evidence" value="ECO:0007669"/>
    <property type="project" value="TreeGrafter"/>
</dbReference>
<dbReference type="FunCoup" id="J8ZQF5">
    <property type="interactions" value="71"/>
</dbReference>
<dbReference type="PROSITE" id="PS00636">
    <property type="entry name" value="DNAJ_1"/>
    <property type="match status" value="1"/>
</dbReference>
<dbReference type="InParanoid" id="J8ZQF5"/>
<dbReference type="InterPro" id="IPR008971">
    <property type="entry name" value="HSP40/DnaJ_pept-bd"/>
</dbReference>
<name>J8ZQF5_EDHAE</name>
<comment type="caution">
    <text evidence="3">The sequence shown here is derived from an EMBL/GenBank/DDBJ whole genome shotgun (WGS) entry which is preliminary data.</text>
</comment>